<proteinExistence type="predicted"/>
<evidence type="ECO:0000313" key="2">
    <source>
        <dbReference type="Proteomes" id="UP001153954"/>
    </source>
</evidence>
<reference evidence="1" key="1">
    <citation type="submission" date="2022-03" db="EMBL/GenBank/DDBJ databases">
        <authorList>
            <person name="Tunstrom K."/>
        </authorList>
    </citation>
    <scope>NUCLEOTIDE SEQUENCE</scope>
</reference>
<keyword evidence="2" id="KW-1185">Reference proteome</keyword>
<dbReference type="EMBL" id="CAKOGL010000007">
    <property type="protein sequence ID" value="CAH2088720.1"/>
    <property type="molecule type" value="Genomic_DNA"/>
</dbReference>
<protein>
    <submittedName>
        <fullName evidence="1">Uncharacterized protein</fullName>
    </submittedName>
</protein>
<dbReference type="Proteomes" id="UP001153954">
    <property type="component" value="Unassembled WGS sequence"/>
</dbReference>
<accession>A0AAU9TNH8</accession>
<evidence type="ECO:0000313" key="1">
    <source>
        <dbReference type="EMBL" id="CAH2088720.1"/>
    </source>
</evidence>
<comment type="caution">
    <text evidence="1">The sequence shown here is derived from an EMBL/GenBank/DDBJ whole genome shotgun (WGS) entry which is preliminary data.</text>
</comment>
<dbReference type="AlphaFoldDB" id="A0AAU9TNH8"/>
<organism evidence="1 2">
    <name type="scientific">Euphydryas editha</name>
    <name type="common">Edith's checkerspot</name>
    <dbReference type="NCBI Taxonomy" id="104508"/>
    <lineage>
        <taxon>Eukaryota</taxon>
        <taxon>Metazoa</taxon>
        <taxon>Ecdysozoa</taxon>
        <taxon>Arthropoda</taxon>
        <taxon>Hexapoda</taxon>
        <taxon>Insecta</taxon>
        <taxon>Pterygota</taxon>
        <taxon>Neoptera</taxon>
        <taxon>Endopterygota</taxon>
        <taxon>Lepidoptera</taxon>
        <taxon>Glossata</taxon>
        <taxon>Ditrysia</taxon>
        <taxon>Papilionoidea</taxon>
        <taxon>Nymphalidae</taxon>
        <taxon>Nymphalinae</taxon>
        <taxon>Euphydryas</taxon>
    </lineage>
</organism>
<sequence length="99" mass="11041">MCKKAFMAQRNRLRPFYGNSVVQFQSIEDESQQVIGQVLALTEPVAFNDGNEQSVHNENQNVGAIVDGYDPGMADVYIEIEGVEIIKVIVYILFSIVTS</sequence>
<gene>
    <name evidence="1" type="ORF">EEDITHA_LOCUS4858</name>
</gene>
<name>A0AAU9TNH8_EUPED</name>